<evidence type="ECO:0000256" key="9">
    <source>
        <dbReference type="RuleBase" id="RU362019"/>
    </source>
</evidence>
<keyword evidence="5 9" id="KW-0963">Cytoplasm</keyword>
<dbReference type="GO" id="GO:0070966">
    <property type="term" value="P:nuclear-transcribed mRNA catabolic process, no-go decay"/>
    <property type="evidence" value="ECO:0007669"/>
    <property type="project" value="InterPro"/>
</dbReference>
<dbReference type="STRING" id="3775.A0A1Q3CIS9"/>
<dbReference type="InterPro" id="IPR005142">
    <property type="entry name" value="eRF1_3"/>
</dbReference>
<dbReference type="SUPFAM" id="SSF159065">
    <property type="entry name" value="Dom34/Pelota N-terminal domain-like"/>
    <property type="match status" value="1"/>
</dbReference>
<dbReference type="Proteomes" id="UP000187406">
    <property type="component" value="Unassembled WGS sequence"/>
</dbReference>
<dbReference type="Pfam" id="PF03464">
    <property type="entry name" value="eRF1_2"/>
    <property type="match status" value="1"/>
</dbReference>
<dbReference type="InterPro" id="IPR038069">
    <property type="entry name" value="Pelota/DOM34_N"/>
</dbReference>
<organism evidence="11 12">
    <name type="scientific">Cephalotus follicularis</name>
    <name type="common">Albany pitcher plant</name>
    <dbReference type="NCBI Taxonomy" id="3775"/>
    <lineage>
        <taxon>Eukaryota</taxon>
        <taxon>Viridiplantae</taxon>
        <taxon>Streptophyta</taxon>
        <taxon>Embryophyta</taxon>
        <taxon>Tracheophyta</taxon>
        <taxon>Spermatophyta</taxon>
        <taxon>Magnoliopsida</taxon>
        <taxon>eudicotyledons</taxon>
        <taxon>Gunneridae</taxon>
        <taxon>Pentapetalae</taxon>
        <taxon>rosids</taxon>
        <taxon>fabids</taxon>
        <taxon>Oxalidales</taxon>
        <taxon>Cephalotaceae</taxon>
        <taxon>Cephalotus</taxon>
    </lineage>
</organism>
<evidence type="ECO:0000256" key="6">
    <source>
        <dbReference type="ARBA" id="ARBA00022723"/>
    </source>
</evidence>
<dbReference type="InterPro" id="IPR058547">
    <property type="entry name" value="Pelota_N"/>
</dbReference>
<dbReference type="SMART" id="SM01194">
    <property type="entry name" value="eRF1_1"/>
    <property type="match status" value="1"/>
</dbReference>
<evidence type="ECO:0000313" key="11">
    <source>
        <dbReference type="EMBL" id="GAV80012.1"/>
    </source>
</evidence>
<dbReference type="GO" id="GO:0071025">
    <property type="term" value="P:RNA surveillance"/>
    <property type="evidence" value="ECO:0007669"/>
    <property type="project" value="InterPro"/>
</dbReference>
<keyword evidence="7" id="KW-0539">Nucleus</keyword>
<dbReference type="Pfam" id="PF03465">
    <property type="entry name" value="eRF1_3"/>
    <property type="match status" value="1"/>
</dbReference>
<keyword evidence="12" id="KW-1185">Reference proteome</keyword>
<keyword evidence="6 9" id="KW-0479">Metal-binding</keyword>
<dbReference type="GO" id="GO:0070481">
    <property type="term" value="P:nuclear-transcribed mRNA catabolic process, non-stop decay"/>
    <property type="evidence" value="ECO:0007669"/>
    <property type="project" value="InterPro"/>
</dbReference>
<comment type="cofactor">
    <cofactor evidence="1 9">
        <name>a divalent metal cation</name>
        <dbReference type="ChEBI" id="CHEBI:60240"/>
    </cofactor>
</comment>
<evidence type="ECO:0000256" key="7">
    <source>
        <dbReference type="ARBA" id="ARBA00023242"/>
    </source>
</evidence>
<dbReference type="GO" id="GO:0070651">
    <property type="term" value="P:nonfunctional rRNA decay"/>
    <property type="evidence" value="ECO:0007669"/>
    <property type="project" value="TreeGrafter"/>
</dbReference>
<dbReference type="GO" id="GO:0005737">
    <property type="term" value="C:cytoplasm"/>
    <property type="evidence" value="ECO:0007669"/>
    <property type="project" value="UniProtKB-SubCell"/>
</dbReference>
<dbReference type="InterPro" id="IPR004405">
    <property type="entry name" value="TF_pelota"/>
</dbReference>
<dbReference type="InParanoid" id="A0A1Q3CIS9"/>
<evidence type="ECO:0000259" key="10">
    <source>
        <dbReference type="SMART" id="SM01194"/>
    </source>
</evidence>
<dbReference type="GO" id="GO:0046872">
    <property type="term" value="F:metal ion binding"/>
    <property type="evidence" value="ECO:0007669"/>
    <property type="project" value="UniProtKB-KW"/>
</dbReference>
<dbReference type="GO" id="GO:0005634">
    <property type="term" value="C:nucleus"/>
    <property type="evidence" value="ECO:0007669"/>
    <property type="project" value="UniProtKB-SubCell"/>
</dbReference>
<feature type="domain" description="eRF1/Pelota-like N-terminal" evidence="10">
    <location>
        <begin position="1"/>
        <end position="129"/>
    </location>
</feature>
<evidence type="ECO:0000313" key="12">
    <source>
        <dbReference type="Proteomes" id="UP000187406"/>
    </source>
</evidence>
<name>A0A1Q3CIS9_CEPFO</name>
<evidence type="ECO:0000256" key="2">
    <source>
        <dbReference type="ARBA" id="ARBA00004123"/>
    </source>
</evidence>
<evidence type="ECO:0000256" key="1">
    <source>
        <dbReference type="ARBA" id="ARBA00001968"/>
    </source>
</evidence>
<dbReference type="FunCoup" id="A0A1Q3CIS9">
    <property type="interactions" value="2715"/>
</dbReference>
<dbReference type="Gene3D" id="3.30.1330.30">
    <property type="match status" value="1"/>
</dbReference>
<evidence type="ECO:0000256" key="8">
    <source>
        <dbReference type="ARBA" id="ARBA00054141"/>
    </source>
</evidence>
<accession>A0A1Q3CIS9</accession>
<evidence type="ECO:0000256" key="4">
    <source>
        <dbReference type="ARBA" id="ARBA00009504"/>
    </source>
</evidence>
<dbReference type="FunFam" id="3.30.1330.30:FF:000008">
    <property type="entry name" value="Protein pelota homolog"/>
    <property type="match status" value="1"/>
</dbReference>
<dbReference type="Gene3D" id="2.30.30.870">
    <property type="entry name" value="Pelota, domain A"/>
    <property type="match status" value="1"/>
</dbReference>
<dbReference type="NCBIfam" id="TIGR00111">
    <property type="entry name" value="pelota"/>
    <property type="match status" value="1"/>
</dbReference>
<dbReference type="Gene3D" id="3.30.420.60">
    <property type="entry name" value="eRF1 domain 2"/>
    <property type="match status" value="1"/>
</dbReference>
<comment type="similarity">
    <text evidence="4 9">Belongs to the eukaryotic release factor 1 family. Pelota subfamily.</text>
</comment>
<dbReference type="Pfam" id="PF26356">
    <property type="entry name" value="Pelota_N"/>
    <property type="match status" value="1"/>
</dbReference>
<dbReference type="OrthoDB" id="10249111at2759"/>
<dbReference type="PANTHER" id="PTHR10853">
    <property type="entry name" value="PELOTA"/>
    <property type="match status" value="1"/>
</dbReference>
<comment type="caution">
    <text evidence="11">The sequence shown here is derived from an EMBL/GenBank/DDBJ whole genome shotgun (WGS) entry which is preliminary data.</text>
</comment>
<dbReference type="InterPro" id="IPR029064">
    <property type="entry name" value="Ribosomal_eL30-like_sf"/>
</dbReference>
<dbReference type="AlphaFoldDB" id="A0A1Q3CIS9"/>
<dbReference type="FunFam" id="3.30.420.60:FF:000002">
    <property type="entry name" value="Protein pelota homolog"/>
    <property type="match status" value="1"/>
</dbReference>
<evidence type="ECO:0000256" key="5">
    <source>
        <dbReference type="ARBA" id="ARBA00022490"/>
    </source>
</evidence>
<dbReference type="EMBL" id="BDDD01002094">
    <property type="protein sequence ID" value="GAV80012.1"/>
    <property type="molecule type" value="Genomic_DNA"/>
</dbReference>
<dbReference type="PANTHER" id="PTHR10853:SF0">
    <property type="entry name" value="PROTEIN PELOTA HOMOLOG"/>
    <property type="match status" value="1"/>
</dbReference>
<evidence type="ECO:0000256" key="3">
    <source>
        <dbReference type="ARBA" id="ARBA00004496"/>
    </source>
</evidence>
<protein>
    <recommendedName>
        <fullName evidence="9">Protein pelota homolog</fullName>
    </recommendedName>
</protein>
<gene>
    <name evidence="11" type="ORF">CFOL_v3_23474</name>
</gene>
<dbReference type="InterPro" id="IPR005141">
    <property type="entry name" value="eRF1_2"/>
</dbReference>
<dbReference type="InterPro" id="IPR042226">
    <property type="entry name" value="eFR1_2_sf"/>
</dbReference>
<sequence length="377" mass="42316">MRIVRRDLVFNGPGSVKMIPVDTDDLWFAYNLIAPGDSVMASTVRKVVRETYGGRDAERVKLKLEIKVEAADYEQTGSILRVRGKNVLENEHVKIGAFHTLELELHRPFVLRKDIWDSLALDTLKQASDPTASADLAVVLMQEGLAQIFLVGRSMTTTRFRTETAIPRKHGPAIAGYESALNKFFENVLQGFLKNVDFSVVRCAVIASPGFTKDQFHRHLLLEAERRQLRPIIENKSRIILVHTTSGYKHSLREVLDAPNVMNMIKDTKAAQEVRALKDFFSMLSNDPARACYGTKHVEVAHERMAIQTLLITDDLFRNANVATRQKYVNLVNSVNSSGGTSHIFSSMHVSGEQLAQFTGIAAILRFPLPDLEDIEM</sequence>
<comment type="function">
    <text evidence="8">Component of the Pelota-HBS1L complex, a complex that recognizes stalled ribosomes and triggers the No-Go Decay (NGD) pathway. In the Pelota-HBS1L complex, pelo recognizes ribosomes stalled at the 3' end of an mRNA and engages stalled ribosomes by destabilizing mRNA in the mRNA channel. Following ribosome-binding, the Pelota-HBS1L complex promotes the disassembly of stalled ribosomes, followed by degradation of damaged mRNAs as part of the NGD pathway.</text>
</comment>
<reference evidence="12" key="1">
    <citation type="submission" date="2016-04" db="EMBL/GenBank/DDBJ databases">
        <title>Cephalotus genome sequencing.</title>
        <authorList>
            <person name="Fukushima K."/>
            <person name="Hasebe M."/>
            <person name="Fang X."/>
        </authorList>
    </citation>
    <scope>NUCLEOTIDE SEQUENCE [LARGE SCALE GENOMIC DNA]</scope>
    <source>
        <strain evidence="12">cv. St1</strain>
    </source>
</reference>
<dbReference type="FunFam" id="2.30.30.870:FF:000002">
    <property type="entry name" value="Protein pelota homolog"/>
    <property type="match status" value="1"/>
</dbReference>
<dbReference type="SUPFAM" id="SSF53137">
    <property type="entry name" value="Translational machinery components"/>
    <property type="match status" value="1"/>
</dbReference>
<dbReference type="InterPro" id="IPR005140">
    <property type="entry name" value="eRF1_Pelota-like_N"/>
</dbReference>
<proteinExistence type="inferred from homology"/>
<comment type="subcellular location">
    <subcellularLocation>
        <location evidence="3 9">Cytoplasm</location>
    </subcellularLocation>
    <subcellularLocation>
        <location evidence="2">Nucleus</location>
    </subcellularLocation>
</comment>
<dbReference type="SUPFAM" id="SSF55315">
    <property type="entry name" value="L30e-like"/>
    <property type="match status" value="1"/>
</dbReference>
<dbReference type="GO" id="GO:0032790">
    <property type="term" value="P:ribosome disassembly"/>
    <property type="evidence" value="ECO:0007669"/>
    <property type="project" value="TreeGrafter"/>
</dbReference>